<feature type="domain" description="Helicase C-terminal" evidence="7">
    <location>
        <begin position="340"/>
        <end position="514"/>
    </location>
</feature>
<dbReference type="InterPro" id="IPR011545">
    <property type="entry name" value="DEAD/DEAH_box_helicase_dom"/>
</dbReference>
<sequence>MSDSDSDSDIDELDDEPELFEDSTAHDPSDVADMRGYITAQQLLSEGRADLTAEDIVRTFAYLLDKFQVQALRLFLTGHSVVVCAPTGAGKTAIAEAATVAVIARQQRVIYTTPLKALSNQKLYEMRERFGTNRVGLQTGDASLNSEADIVVMTTEILRNIMYRVEETESGMTRMEERLGNVGLIVLDEVHFLGDEDRGSVWEEVIINCPRSIPMLCMSATVANPQDLGGWISQVHGPCETITTHFRPVPLNWHYCQSVEEQLQMVPLLESQEQATGAADVTCWDGPRKGRKRQLDVNPEIVTASYEPKAKRIPPMESVVAELHARDFLPAIWFIFSRADCDNAAKRYNDSGRALTSAADRAAIMEEVEALRKEQPESVKDSLVPALLCGVASHHAGCLPAWKSLVERLFQRGVLKLVFATETLAAGINMPARTTVISSLSKRRDAGHSLLLHNELLQMAGRAGRRGYDILGHCVVLQSRFEGADAAVAIIRKGSERLQSQFTAGYSMVLNLLYSRTLAEAKTFIERSFSNYLGGEGHQRRLAEIADLEKRAADMLATAEALSRSSGDAPTEATFAAFHKARGVFKEERRALRLLRAQAVEDRAAQAKELLELLGLPRMVGLDLSGLDTDAFVTLPALVVQALDPLALNPGSMLLDGAIQYLCLGADNRLLLAGPVHIAGVMEGELGAGEGGKAATAVVAAAEEVRQWSSLASGVKLADGTPATARIALRLPPATSITPIELDPALEDAVDAQRERTAKAKKVAKEAQAATEVKRPTRKHLQLKVKALNLQRSADSLRGELNEQVMGTWLDFQDILDVLIDAGAMAKALGQVARQINGDNELWLAVVLTHANVQALDVPRLAGVLSALLTPSVISRPQIWASYEASEAIIATIEALEPERERIFKLQISHGMEASLAVDLRLAGVVEAWAAGGTWAQIMEDCSLEDGDVARLLSRTLDLLRQVAHCDALLPGLRTTARKAMRAVNRAPISDLVA</sequence>
<dbReference type="InterPro" id="IPR012961">
    <property type="entry name" value="Ski2/MTR4_C"/>
</dbReference>
<keyword evidence="1" id="KW-0547">Nucleotide-binding</keyword>
<evidence type="ECO:0000256" key="1">
    <source>
        <dbReference type="ARBA" id="ARBA00022741"/>
    </source>
</evidence>
<dbReference type="Gene3D" id="1.10.3380.30">
    <property type="match status" value="1"/>
</dbReference>
<dbReference type="AlphaFoldDB" id="A0AAW1QGE0"/>
<dbReference type="GO" id="GO:0070478">
    <property type="term" value="P:nuclear-transcribed mRNA catabolic process, 3'-5' exonucleolytic nonsense-mediated decay"/>
    <property type="evidence" value="ECO:0007669"/>
    <property type="project" value="TreeGrafter"/>
</dbReference>
<keyword evidence="9" id="KW-1185">Reference proteome</keyword>
<dbReference type="Gene3D" id="3.40.50.300">
    <property type="entry name" value="P-loop containing nucleotide triphosphate hydrolases"/>
    <property type="match status" value="2"/>
</dbReference>
<dbReference type="InterPro" id="IPR050699">
    <property type="entry name" value="RNA-DNA_Helicase"/>
</dbReference>
<evidence type="ECO:0000259" key="6">
    <source>
        <dbReference type="PROSITE" id="PS51192"/>
    </source>
</evidence>
<proteinExistence type="predicted"/>
<evidence type="ECO:0000313" key="8">
    <source>
        <dbReference type="EMBL" id="KAK9820466.1"/>
    </source>
</evidence>
<comment type="caution">
    <text evidence="8">The sequence shown here is derived from an EMBL/GenBank/DDBJ whole genome shotgun (WGS) entry which is preliminary data.</text>
</comment>
<dbReference type="EMBL" id="JALJOR010000003">
    <property type="protein sequence ID" value="KAK9820466.1"/>
    <property type="molecule type" value="Genomic_DNA"/>
</dbReference>
<dbReference type="InterPro" id="IPR014001">
    <property type="entry name" value="Helicase_ATP-bd"/>
</dbReference>
<dbReference type="GO" id="GO:0004386">
    <property type="term" value="F:helicase activity"/>
    <property type="evidence" value="ECO:0007669"/>
    <property type="project" value="UniProtKB-KW"/>
</dbReference>
<feature type="compositionally biased region" description="Acidic residues" evidence="5">
    <location>
        <begin position="1"/>
        <end position="21"/>
    </location>
</feature>
<evidence type="ECO:0000256" key="4">
    <source>
        <dbReference type="ARBA" id="ARBA00022840"/>
    </source>
</evidence>
<dbReference type="SUPFAM" id="SSF52540">
    <property type="entry name" value="P-loop containing nucleoside triphosphate hydrolases"/>
    <property type="match status" value="1"/>
</dbReference>
<dbReference type="SMART" id="SM00490">
    <property type="entry name" value="HELICc"/>
    <property type="match status" value="1"/>
</dbReference>
<feature type="region of interest" description="Disordered" evidence="5">
    <location>
        <begin position="1"/>
        <end position="31"/>
    </location>
</feature>
<organism evidence="8 9">
    <name type="scientific">[Myrmecia] bisecta</name>
    <dbReference type="NCBI Taxonomy" id="41462"/>
    <lineage>
        <taxon>Eukaryota</taxon>
        <taxon>Viridiplantae</taxon>
        <taxon>Chlorophyta</taxon>
        <taxon>core chlorophytes</taxon>
        <taxon>Trebouxiophyceae</taxon>
        <taxon>Trebouxiales</taxon>
        <taxon>Trebouxiaceae</taxon>
        <taxon>Myrmecia</taxon>
    </lineage>
</organism>
<keyword evidence="4" id="KW-0067">ATP-binding</keyword>
<dbReference type="Pfam" id="PF00270">
    <property type="entry name" value="DEAD"/>
    <property type="match status" value="1"/>
</dbReference>
<evidence type="ECO:0000256" key="5">
    <source>
        <dbReference type="SAM" id="MobiDB-lite"/>
    </source>
</evidence>
<dbReference type="PROSITE" id="PS51194">
    <property type="entry name" value="HELICASE_CTER"/>
    <property type="match status" value="1"/>
</dbReference>
<dbReference type="GO" id="GO:0016787">
    <property type="term" value="F:hydrolase activity"/>
    <property type="evidence" value="ECO:0007669"/>
    <property type="project" value="UniProtKB-KW"/>
</dbReference>
<gene>
    <name evidence="8" type="ORF">WJX72_010660</name>
</gene>
<protein>
    <submittedName>
        <fullName evidence="8">Uncharacterized protein</fullName>
    </submittedName>
</protein>
<dbReference type="SMART" id="SM01142">
    <property type="entry name" value="DSHCT"/>
    <property type="match status" value="1"/>
</dbReference>
<dbReference type="GO" id="GO:0055087">
    <property type="term" value="C:Ski complex"/>
    <property type="evidence" value="ECO:0007669"/>
    <property type="project" value="TreeGrafter"/>
</dbReference>
<keyword evidence="3" id="KW-0347">Helicase</keyword>
<dbReference type="Pfam" id="PF08148">
    <property type="entry name" value="DSHCT"/>
    <property type="match status" value="1"/>
</dbReference>
<accession>A0AAW1QGE0</accession>
<dbReference type="PANTHER" id="PTHR12131:SF1">
    <property type="entry name" value="ATP-DEPENDENT RNA HELICASE SUPV3L1, MITOCHONDRIAL-RELATED"/>
    <property type="match status" value="1"/>
</dbReference>
<reference evidence="8 9" key="1">
    <citation type="journal article" date="2024" name="Nat. Commun.">
        <title>Phylogenomics reveals the evolutionary origins of lichenization in chlorophyte algae.</title>
        <authorList>
            <person name="Puginier C."/>
            <person name="Libourel C."/>
            <person name="Otte J."/>
            <person name="Skaloud P."/>
            <person name="Haon M."/>
            <person name="Grisel S."/>
            <person name="Petersen M."/>
            <person name="Berrin J.G."/>
            <person name="Delaux P.M."/>
            <person name="Dal Grande F."/>
            <person name="Keller J."/>
        </authorList>
    </citation>
    <scope>NUCLEOTIDE SEQUENCE [LARGE SCALE GENOMIC DNA]</scope>
    <source>
        <strain evidence="8 9">SAG 2043</strain>
    </source>
</reference>
<name>A0AAW1QGE0_9CHLO</name>
<dbReference type="InterPro" id="IPR001650">
    <property type="entry name" value="Helicase_C-like"/>
</dbReference>
<dbReference type="SMART" id="SM00487">
    <property type="entry name" value="DEXDc"/>
    <property type="match status" value="1"/>
</dbReference>
<dbReference type="PANTHER" id="PTHR12131">
    <property type="entry name" value="ATP-DEPENDENT RNA AND DNA HELICASE"/>
    <property type="match status" value="1"/>
</dbReference>
<dbReference type="CDD" id="cd18795">
    <property type="entry name" value="SF2_C_Ski2"/>
    <property type="match status" value="1"/>
</dbReference>
<evidence type="ECO:0000256" key="3">
    <source>
        <dbReference type="ARBA" id="ARBA00022806"/>
    </source>
</evidence>
<dbReference type="GO" id="GO:0005524">
    <property type="term" value="F:ATP binding"/>
    <property type="evidence" value="ECO:0007669"/>
    <property type="project" value="UniProtKB-KW"/>
</dbReference>
<dbReference type="GO" id="GO:0003676">
    <property type="term" value="F:nucleic acid binding"/>
    <property type="evidence" value="ECO:0007669"/>
    <property type="project" value="InterPro"/>
</dbReference>
<dbReference type="PROSITE" id="PS51192">
    <property type="entry name" value="HELICASE_ATP_BIND_1"/>
    <property type="match status" value="1"/>
</dbReference>
<evidence type="ECO:0000259" key="7">
    <source>
        <dbReference type="PROSITE" id="PS51194"/>
    </source>
</evidence>
<evidence type="ECO:0000313" key="9">
    <source>
        <dbReference type="Proteomes" id="UP001489004"/>
    </source>
</evidence>
<dbReference type="InterPro" id="IPR027417">
    <property type="entry name" value="P-loop_NTPase"/>
</dbReference>
<feature type="domain" description="Helicase ATP-binding" evidence="6">
    <location>
        <begin position="72"/>
        <end position="240"/>
    </location>
</feature>
<dbReference type="Proteomes" id="UP001489004">
    <property type="component" value="Unassembled WGS sequence"/>
</dbReference>
<keyword evidence="2" id="KW-0378">Hydrolase</keyword>
<evidence type="ECO:0000256" key="2">
    <source>
        <dbReference type="ARBA" id="ARBA00022801"/>
    </source>
</evidence>